<reference evidence="3" key="1">
    <citation type="submission" date="2020-11" db="EMBL/GenBank/DDBJ databases">
        <authorList>
            <consortium name="DOE Joint Genome Institute"/>
            <person name="Ahrendt S."/>
            <person name="Riley R."/>
            <person name="Andreopoulos W."/>
            <person name="LaButti K."/>
            <person name="Pangilinan J."/>
            <person name="Ruiz-duenas F.J."/>
            <person name="Barrasa J.M."/>
            <person name="Sanchez-Garcia M."/>
            <person name="Camarero S."/>
            <person name="Miyauchi S."/>
            <person name="Serrano A."/>
            <person name="Linde D."/>
            <person name="Babiker R."/>
            <person name="Drula E."/>
            <person name="Ayuso-Fernandez I."/>
            <person name="Pacheco R."/>
            <person name="Padilla G."/>
            <person name="Ferreira P."/>
            <person name="Barriuso J."/>
            <person name="Kellner H."/>
            <person name="Castanera R."/>
            <person name="Alfaro M."/>
            <person name="Ramirez L."/>
            <person name="Pisabarro A.G."/>
            <person name="Kuo A."/>
            <person name="Tritt A."/>
            <person name="Lipzen A."/>
            <person name="He G."/>
            <person name="Yan M."/>
            <person name="Ng V."/>
            <person name="Cullen D."/>
            <person name="Martin F."/>
            <person name="Rosso M.-N."/>
            <person name="Henrissat B."/>
            <person name="Hibbett D."/>
            <person name="Martinez A.T."/>
            <person name="Grigoriev I.V."/>
        </authorList>
    </citation>
    <scope>NUCLEOTIDE SEQUENCE</scope>
    <source>
        <strain evidence="3">AH 44721</strain>
    </source>
</reference>
<keyword evidence="4" id="KW-1185">Reference proteome</keyword>
<dbReference type="OrthoDB" id="3237105at2759"/>
<feature type="compositionally biased region" description="Basic and acidic residues" evidence="2">
    <location>
        <begin position="1"/>
        <end position="10"/>
    </location>
</feature>
<gene>
    <name evidence="3" type="ORF">CPB84DRAFT_1818988</name>
</gene>
<dbReference type="InterPro" id="IPR040521">
    <property type="entry name" value="KDZ"/>
</dbReference>
<dbReference type="EMBL" id="JADNYJ010000558">
    <property type="protein sequence ID" value="KAF8868724.1"/>
    <property type="molecule type" value="Genomic_DNA"/>
</dbReference>
<organism evidence="3 4">
    <name type="scientific">Gymnopilus junonius</name>
    <name type="common">Spectacular rustgill mushroom</name>
    <name type="synonym">Gymnopilus spectabilis subsp. junonius</name>
    <dbReference type="NCBI Taxonomy" id="109634"/>
    <lineage>
        <taxon>Eukaryota</taxon>
        <taxon>Fungi</taxon>
        <taxon>Dikarya</taxon>
        <taxon>Basidiomycota</taxon>
        <taxon>Agaricomycotina</taxon>
        <taxon>Agaricomycetes</taxon>
        <taxon>Agaricomycetidae</taxon>
        <taxon>Agaricales</taxon>
        <taxon>Agaricineae</taxon>
        <taxon>Hymenogastraceae</taxon>
        <taxon>Gymnopilus</taxon>
    </lineage>
</organism>
<evidence type="ECO:0000313" key="3">
    <source>
        <dbReference type="EMBL" id="KAF8868724.1"/>
    </source>
</evidence>
<dbReference type="Pfam" id="PF18758">
    <property type="entry name" value="KDZ"/>
    <property type="match status" value="1"/>
</dbReference>
<evidence type="ECO:0000313" key="4">
    <source>
        <dbReference type="Proteomes" id="UP000724874"/>
    </source>
</evidence>
<sequence>MEVDLNKALDEGEELQLEPEEDLPEDAGEHLKAQWKKKQQWQKWSKDVIPGMLEPYISLLCETDSLQDLTAACNHKLRSGLCVISCVMFLQLIHLLGTEIKKEPALQLLSLGLFPCAPLQPTLAVDLNMLDLVQQLFLNSAPNVTAWSETLEGFLSAQKFKLTTRVKFYQAGPQPQAEGHTATEGGGEGGNTIRPSEYLQERCPLCFGGKNWHQPYELIDAIVCIDACFTQKCCKSQGKAWSAPHEHPETIFVPPEDVATMQAIQVDCYEPGMKVSAAVLDECFESFEAADSNHVKASIKFFADTGLMGLLCCHDQVLWLVGVLYDIGCQLHCSCIKNGFLENILDRIIFGISWPCQIIYHPHKCPGFGLTDGEGCECFWSFIKSLIPSLHVSGYHTCIYTIDTKTTMERKAEAAETLAFIHSKGITEDLLRVQWVDQVNEQTKPLSRQSKNLADKEIQSILALKGQLEEYENEIASYEDMLTDDDPDMSIDEIQEVINGLKNKLKNVGKAVKEKMNRLSVDDQANLKKLVGNNFLIRDQLRQHKFELESLEKSYHKTAHAGQQLKCKEPGIQNLAYKYNKLCQELEKLIQTKHAPQGARVPPQIELNGLFKLDVDDDIWQDIGLTNEFDGSMAIPDWLENDHVHKGIKALLFLTIVWRRNVA</sequence>
<evidence type="ECO:0000256" key="2">
    <source>
        <dbReference type="SAM" id="MobiDB-lite"/>
    </source>
</evidence>
<dbReference type="AlphaFoldDB" id="A0A9P5N6K7"/>
<comment type="caution">
    <text evidence="3">The sequence shown here is derived from an EMBL/GenBank/DDBJ whole genome shotgun (WGS) entry which is preliminary data.</text>
</comment>
<evidence type="ECO:0000256" key="1">
    <source>
        <dbReference type="SAM" id="Coils"/>
    </source>
</evidence>
<keyword evidence="1" id="KW-0175">Coiled coil</keyword>
<protein>
    <submittedName>
        <fullName evidence="3">Uncharacterized protein</fullName>
    </submittedName>
</protein>
<feature type="region of interest" description="Disordered" evidence="2">
    <location>
        <begin position="1"/>
        <end position="27"/>
    </location>
</feature>
<proteinExistence type="predicted"/>
<dbReference type="Proteomes" id="UP000724874">
    <property type="component" value="Unassembled WGS sequence"/>
</dbReference>
<accession>A0A9P5N6K7</accession>
<feature type="coiled-coil region" evidence="1">
    <location>
        <begin position="454"/>
        <end position="518"/>
    </location>
</feature>
<dbReference type="PANTHER" id="PTHR33096">
    <property type="entry name" value="CXC2 DOMAIN-CONTAINING PROTEIN"/>
    <property type="match status" value="1"/>
</dbReference>
<feature type="region of interest" description="Disordered" evidence="2">
    <location>
        <begin position="173"/>
        <end position="193"/>
    </location>
</feature>
<dbReference type="PANTHER" id="PTHR33096:SF1">
    <property type="entry name" value="CXC1-LIKE CYSTEINE CLUSTER ASSOCIATED WITH KDZ TRANSPOSASES DOMAIN-CONTAINING PROTEIN"/>
    <property type="match status" value="1"/>
</dbReference>
<feature type="compositionally biased region" description="Acidic residues" evidence="2">
    <location>
        <begin position="11"/>
        <end position="26"/>
    </location>
</feature>
<name>A0A9P5N6K7_GYMJU</name>